<dbReference type="SUPFAM" id="SSF48452">
    <property type="entry name" value="TPR-like"/>
    <property type="match status" value="1"/>
</dbReference>
<dbReference type="EMBL" id="DXFT01000054">
    <property type="protein sequence ID" value="HIX03004.1"/>
    <property type="molecule type" value="Genomic_DNA"/>
</dbReference>
<evidence type="ECO:0000256" key="4">
    <source>
        <dbReference type="ARBA" id="ARBA00023136"/>
    </source>
</evidence>
<gene>
    <name evidence="8" type="ORF">H9863_02655</name>
</gene>
<organism evidence="8 9">
    <name type="scientific">Candidatus Odoribacter faecigallinarum</name>
    <dbReference type="NCBI Taxonomy" id="2838706"/>
    <lineage>
        <taxon>Bacteria</taxon>
        <taxon>Pseudomonadati</taxon>
        <taxon>Bacteroidota</taxon>
        <taxon>Bacteroidia</taxon>
        <taxon>Bacteroidales</taxon>
        <taxon>Odoribacteraceae</taxon>
        <taxon>Odoribacter</taxon>
    </lineage>
</organism>
<reference evidence="8" key="1">
    <citation type="journal article" date="2021" name="PeerJ">
        <title>Extensive microbial diversity within the chicken gut microbiome revealed by metagenomics and culture.</title>
        <authorList>
            <person name="Gilroy R."/>
            <person name="Ravi A."/>
            <person name="Getino M."/>
            <person name="Pursley I."/>
            <person name="Horton D.L."/>
            <person name="Alikhan N.F."/>
            <person name="Baker D."/>
            <person name="Gharbi K."/>
            <person name="Hall N."/>
            <person name="Watson M."/>
            <person name="Adriaenssens E.M."/>
            <person name="Foster-Nyarko E."/>
            <person name="Jarju S."/>
            <person name="Secka A."/>
            <person name="Antonio M."/>
            <person name="Oren A."/>
            <person name="Chaudhuri R.R."/>
            <person name="La Ragione R."/>
            <person name="Hildebrand F."/>
            <person name="Pallen M.J."/>
        </authorList>
    </citation>
    <scope>NUCLEOTIDE SEQUENCE</scope>
    <source>
        <strain evidence="8">23274</strain>
    </source>
</reference>
<dbReference type="GO" id="GO:0009279">
    <property type="term" value="C:cell outer membrane"/>
    <property type="evidence" value="ECO:0007669"/>
    <property type="project" value="UniProtKB-SubCell"/>
</dbReference>
<evidence type="ECO:0000259" key="6">
    <source>
        <dbReference type="Pfam" id="PF07980"/>
    </source>
</evidence>
<comment type="caution">
    <text evidence="8">The sequence shown here is derived from an EMBL/GenBank/DDBJ whole genome shotgun (WGS) entry which is preliminary data.</text>
</comment>
<proteinExistence type="inferred from homology"/>
<dbReference type="Pfam" id="PF07980">
    <property type="entry name" value="SusD_RagB"/>
    <property type="match status" value="1"/>
</dbReference>
<keyword evidence="3" id="KW-0732">Signal</keyword>
<evidence type="ECO:0000313" key="9">
    <source>
        <dbReference type="Proteomes" id="UP000824202"/>
    </source>
</evidence>
<name>A0A9D1UZ19_9BACT</name>
<dbReference type="Pfam" id="PF14322">
    <property type="entry name" value="SusD-like_3"/>
    <property type="match status" value="1"/>
</dbReference>
<reference evidence="8" key="2">
    <citation type="submission" date="2021-04" db="EMBL/GenBank/DDBJ databases">
        <authorList>
            <person name="Gilroy R."/>
        </authorList>
    </citation>
    <scope>NUCLEOTIDE SEQUENCE</scope>
    <source>
        <strain evidence="8">23274</strain>
    </source>
</reference>
<protein>
    <submittedName>
        <fullName evidence="8">RagB/SusD family nutrient uptake outer membrane protein</fullName>
    </submittedName>
</protein>
<accession>A0A9D1UZ19</accession>
<feature type="domain" description="SusD-like N-terminal" evidence="7">
    <location>
        <begin position="26"/>
        <end position="231"/>
    </location>
</feature>
<evidence type="ECO:0000259" key="7">
    <source>
        <dbReference type="Pfam" id="PF14322"/>
    </source>
</evidence>
<keyword evidence="5" id="KW-0998">Cell outer membrane</keyword>
<evidence type="ECO:0000256" key="5">
    <source>
        <dbReference type="ARBA" id="ARBA00023237"/>
    </source>
</evidence>
<dbReference type="InterPro" id="IPR011990">
    <property type="entry name" value="TPR-like_helical_dom_sf"/>
</dbReference>
<evidence type="ECO:0000256" key="1">
    <source>
        <dbReference type="ARBA" id="ARBA00004442"/>
    </source>
</evidence>
<sequence>MKKQLKNLFKYLCIAICTSIYSSCNYLNVDEYFNDMIPLDTVFARQELLERYLWGASYLLPNEGDLYSNSFGPYMTATDECLMSWRKAEYAGTFLQADQVTPFSGYYNMWDRYYQGIRKANTVMTRIDECKDLATFDRREILGLAHFLRGYFYFHLLQLYGPVPLLPDEPLDVGAPLEELCYERNTYDECVDYICADMEIAYDYLEASRPSNQITRPTKYAAAAVISRVRLYAASPWYNGNTAYSTWTTSDGRHFISQERDNSKWALAAEAALRIIESDNFSLHTVMRGEGNVEFNGGGLDPEVEAEYSASFPDGMGDIDPYRSYANMFNGETPVSQNPEVIYSMTLSNTNTQIALPLSMDGYNGCNITQVLVDAYRMNDGSDYNIDEHPDYYQLMTETDKTFSGYILNPSGGTANNGNAQVVNMFNNREPRFYATVAFNESYWEGTSITNSSELTARTKQVMHYYVGQNGYQGPNNPEDYCLTGYICRKYVHPEDNARGSAGGVIKAKTFPIFRYAEILLNYVEALNNLEQPYTVGDSVTIERDPAQIQKYFNMIRFRAGLPGITLAEASNPQTMQDLIERERMVEFAHEGRRYHDVRRWGIAMETENAPVRGCNVEINANSEEGRRNYYRPVNVDHQYAQHTFTQKMYFWPIPDSKLKQNPLLVQNPGW</sequence>
<keyword evidence="4" id="KW-0472">Membrane</keyword>
<comment type="subcellular location">
    <subcellularLocation>
        <location evidence="1">Cell outer membrane</location>
    </subcellularLocation>
</comment>
<dbReference type="InterPro" id="IPR033985">
    <property type="entry name" value="SusD-like_N"/>
</dbReference>
<feature type="domain" description="RagB/SusD" evidence="6">
    <location>
        <begin position="349"/>
        <end position="671"/>
    </location>
</feature>
<dbReference type="InterPro" id="IPR012944">
    <property type="entry name" value="SusD_RagB_dom"/>
</dbReference>
<dbReference type="AlphaFoldDB" id="A0A9D1UZ19"/>
<dbReference type="Proteomes" id="UP000824202">
    <property type="component" value="Unassembled WGS sequence"/>
</dbReference>
<dbReference type="Gene3D" id="1.25.40.390">
    <property type="match status" value="1"/>
</dbReference>
<comment type="similarity">
    <text evidence="2">Belongs to the SusD family.</text>
</comment>
<evidence type="ECO:0000256" key="2">
    <source>
        <dbReference type="ARBA" id="ARBA00006275"/>
    </source>
</evidence>
<evidence type="ECO:0000313" key="8">
    <source>
        <dbReference type="EMBL" id="HIX03004.1"/>
    </source>
</evidence>
<evidence type="ECO:0000256" key="3">
    <source>
        <dbReference type="ARBA" id="ARBA00022729"/>
    </source>
</evidence>